<dbReference type="EMBL" id="MN740479">
    <property type="protein sequence ID" value="QHU28993.1"/>
    <property type="molecule type" value="Genomic_DNA"/>
</dbReference>
<proteinExistence type="predicted"/>
<protein>
    <submittedName>
        <fullName evidence="1">Uncharacterized protein</fullName>
    </submittedName>
</protein>
<organism evidence="1">
    <name type="scientific">viral metagenome</name>
    <dbReference type="NCBI Taxonomy" id="1070528"/>
    <lineage>
        <taxon>unclassified sequences</taxon>
        <taxon>metagenomes</taxon>
        <taxon>organismal metagenomes</taxon>
    </lineage>
</organism>
<reference evidence="1" key="1">
    <citation type="journal article" date="2020" name="Nature">
        <title>Giant virus diversity and host interactions through global metagenomics.</title>
        <authorList>
            <person name="Schulz F."/>
            <person name="Roux S."/>
            <person name="Paez-Espino D."/>
            <person name="Jungbluth S."/>
            <person name="Walsh D.A."/>
            <person name="Denef V.J."/>
            <person name="McMahon K.D."/>
            <person name="Konstantinidis K.T."/>
            <person name="Eloe-Fadrosh E.A."/>
            <person name="Kyrpides N.C."/>
            <person name="Woyke T."/>
        </authorList>
    </citation>
    <scope>NUCLEOTIDE SEQUENCE</scope>
    <source>
        <strain evidence="1">GVMAG-M-3300027791-30</strain>
    </source>
</reference>
<name>A0A6C0LEL1_9ZZZZ</name>
<dbReference type="AlphaFoldDB" id="A0A6C0LEL1"/>
<sequence>MTNLFLDHPNSVCLTYNDHFKLSMKFSYKFDITSLKAFIHATFPFMFIKSTTEIMNDIENQLKINKCD</sequence>
<dbReference type="Pfam" id="PF19883">
    <property type="entry name" value="DUF6356"/>
    <property type="match status" value="1"/>
</dbReference>
<evidence type="ECO:0000313" key="1">
    <source>
        <dbReference type="EMBL" id="QHU28993.1"/>
    </source>
</evidence>
<accession>A0A6C0LEL1</accession>
<dbReference type="InterPro" id="IPR045936">
    <property type="entry name" value="DUF6356"/>
</dbReference>